<evidence type="ECO:0000313" key="4">
    <source>
        <dbReference type="EMBL" id="KAB0388902.1"/>
    </source>
</evidence>
<reference evidence="4 5" key="1">
    <citation type="journal article" date="2019" name="PLoS ONE">
        <title>Genomic analyses reveal an absence of contemporary introgressive admixture between fin whales and blue whales, despite known hybrids.</title>
        <authorList>
            <person name="Westbury M.V."/>
            <person name="Petersen B."/>
            <person name="Lorenzen E.D."/>
        </authorList>
    </citation>
    <scope>NUCLEOTIDE SEQUENCE [LARGE SCALE GENOMIC DNA]</scope>
    <source>
        <strain evidence="4">FinWhale-01</strain>
    </source>
</reference>
<dbReference type="Gene3D" id="2.10.60.10">
    <property type="entry name" value="CD59"/>
    <property type="match status" value="2"/>
</dbReference>
<dbReference type="SUPFAM" id="SSF57302">
    <property type="entry name" value="Snake toxin-like"/>
    <property type="match status" value="2"/>
</dbReference>
<dbReference type="EMBL" id="SGJD01009952">
    <property type="protein sequence ID" value="KAB0388902.1"/>
    <property type="molecule type" value="Genomic_DNA"/>
</dbReference>
<protein>
    <recommendedName>
        <fullName evidence="6">UPAR/Ly6 domain-containing protein</fullName>
    </recommendedName>
</protein>
<keyword evidence="5" id="KW-1185">Reference proteome</keyword>
<evidence type="ECO:0000256" key="1">
    <source>
        <dbReference type="ARBA" id="ARBA00004613"/>
    </source>
</evidence>
<dbReference type="GO" id="GO:0005576">
    <property type="term" value="C:extracellular region"/>
    <property type="evidence" value="ECO:0007669"/>
    <property type="project" value="UniProtKB-SubCell"/>
</dbReference>
<dbReference type="OrthoDB" id="9798177at2759"/>
<dbReference type="InterPro" id="IPR050918">
    <property type="entry name" value="CNF-like_PLA2_Inhibitor"/>
</dbReference>
<dbReference type="CDD" id="cd23572">
    <property type="entry name" value="TFP_LU_ECD_PINLYP_rpt2"/>
    <property type="match status" value="1"/>
</dbReference>
<keyword evidence="2" id="KW-0964">Secreted</keyword>
<comment type="caution">
    <text evidence="4">The sequence shown here is derived from an EMBL/GenBank/DDBJ whole genome shotgun (WGS) entry which is preliminary data.</text>
</comment>
<evidence type="ECO:0000256" key="2">
    <source>
        <dbReference type="ARBA" id="ARBA00022525"/>
    </source>
</evidence>
<name>A0A643BLR3_BALPH</name>
<feature type="compositionally biased region" description="Low complexity" evidence="3">
    <location>
        <begin position="494"/>
        <end position="506"/>
    </location>
</feature>
<organism evidence="4 5">
    <name type="scientific">Balaenoptera physalus</name>
    <name type="common">Fin whale</name>
    <name type="synonym">Balaena physalus</name>
    <dbReference type="NCBI Taxonomy" id="9770"/>
    <lineage>
        <taxon>Eukaryota</taxon>
        <taxon>Metazoa</taxon>
        <taxon>Chordata</taxon>
        <taxon>Craniata</taxon>
        <taxon>Vertebrata</taxon>
        <taxon>Euteleostomi</taxon>
        <taxon>Mammalia</taxon>
        <taxon>Eutheria</taxon>
        <taxon>Laurasiatheria</taxon>
        <taxon>Artiodactyla</taxon>
        <taxon>Whippomorpha</taxon>
        <taxon>Cetacea</taxon>
        <taxon>Mysticeti</taxon>
        <taxon>Balaenopteridae</taxon>
        <taxon>Balaenoptera</taxon>
    </lineage>
</organism>
<evidence type="ECO:0008006" key="6">
    <source>
        <dbReference type="Google" id="ProtNLM"/>
    </source>
</evidence>
<feature type="region of interest" description="Disordered" evidence="3">
    <location>
        <begin position="483"/>
        <end position="508"/>
    </location>
</feature>
<proteinExistence type="predicted"/>
<comment type="subcellular location">
    <subcellularLocation>
        <location evidence="1">Secreted</location>
    </subcellularLocation>
</comment>
<sequence length="652" mass="69038">MCPVCPLLGNCTEIICPPARDSCLFSQLQLANGTLIKNGSCVAPGECRRDVYSLTYGPDLSLWISRACCESSCSRFIRQEARPEAQTNGVKCSYCSGNKLAPCDSLSVMNCTGNQTVCFTLSGTWRGGGPQILKGCATPEVCHLQANTTLGPEASGFHLTTKPECNHVAPTTHPGPHVPATHTKANVTICFTCSDLHHCNPLPCTEDRNHCLQIAGITGASNSVSWRNGSCVASKDCTFDNSIFALTYSIGFGFWVNTTCCQGNCQEPTPLGTLPPESSQMGGQGGATLPASGTLSKFLCPTCPGGHSGPCNHFFYMQCPSGETECVQMNLVSEEGGRNLSVRGCGTRDLCQIEGLPTLPGHRLARWPVCSTTQRAVLDSECHSGAAPGLRLALPIREATMVTHSPSDWGPQRPSILPQTRGLKWGPDVVYSLLWGFGDLRGPAEDNKLGEAPLAACQPALDAFVQVPGSCLGPQSPWAATIPLSSNLEPPRAKPSLSPSSLNPKPTSVATGLSAPCIGICPRIPLSCTQAMPWDGLRGQDTGRTGYSLGEMPPPGLGDHTWREQWNAEDHVSVRDSPPAPAPSESPVTMATAKLPAVPGEEENTILTAKEELEALRTAFESGDIPQAASCLRKLLASSESTRLEAARLTST</sequence>
<evidence type="ECO:0000313" key="5">
    <source>
        <dbReference type="Proteomes" id="UP000437017"/>
    </source>
</evidence>
<gene>
    <name evidence="4" type="ORF">E2I00_005747</name>
</gene>
<dbReference type="Proteomes" id="UP000437017">
    <property type="component" value="Unassembled WGS sequence"/>
</dbReference>
<accession>A0A643BLR3</accession>
<dbReference type="PANTHER" id="PTHR20914">
    <property type="entry name" value="LY6/PLAUR DOMAIN-CONTAINING PROTEIN 8"/>
    <property type="match status" value="1"/>
</dbReference>
<dbReference type="PANTHER" id="PTHR20914:SF9">
    <property type="entry name" value="COILED, ISOFORM A"/>
    <property type="match status" value="1"/>
</dbReference>
<dbReference type="InterPro" id="IPR045860">
    <property type="entry name" value="Snake_toxin-like_sf"/>
</dbReference>
<evidence type="ECO:0000256" key="3">
    <source>
        <dbReference type="SAM" id="MobiDB-lite"/>
    </source>
</evidence>
<dbReference type="AlphaFoldDB" id="A0A643BLR3"/>